<gene>
    <name evidence="2" type="ORF">PNO30_02030</name>
</gene>
<dbReference type="Gene3D" id="3.30.160.250">
    <property type="match status" value="1"/>
</dbReference>
<sequence>MLVSYPAIFYFNKESEEKEIYNVYFPDLKGSGTQGIGIAESISMASDYLGLALSDYLEDGERLPKSSNINELSIEDDFPFKDDSEMKDYYVLNKSFVSMVVVDLREYLDSSTLIKKTLSIPKWANDVAVKYNINFSQLLTNAIAEETIKYK</sequence>
<evidence type="ECO:0000259" key="1">
    <source>
        <dbReference type="Pfam" id="PF15919"/>
    </source>
</evidence>
<feature type="domain" description="HicB-like antitoxin of toxin-antitoxin system" evidence="1">
    <location>
        <begin position="14"/>
        <end position="78"/>
    </location>
</feature>
<dbReference type="Proteomes" id="UP001212217">
    <property type="component" value="Unassembled WGS sequence"/>
</dbReference>
<dbReference type="SUPFAM" id="SSF143100">
    <property type="entry name" value="TTHA1013/TTHA0281-like"/>
    <property type="match status" value="1"/>
</dbReference>
<protein>
    <submittedName>
        <fullName evidence="2">Type II toxin-antitoxin system HicB family antitoxin</fullName>
    </submittedName>
</protein>
<dbReference type="InterPro" id="IPR035069">
    <property type="entry name" value="TTHA1013/TTHA0281-like"/>
</dbReference>
<evidence type="ECO:0000313" key="3">
    <source>
        <dbReference type="Proteomes" id="UP001212217"/>
    </source>
</evidence>
<reference evidence="2" key="1">
    <citation type="submission" date="2023-08" db="EMBL/GenBank/DDBJ databases">
        <title>Dental plaque isolates bound by oral lectin ZG16B.</title>
        <authorList>
            <person name="Ghosh S."/>
        </authorList>
    </citation>
    <scope>NUCLEOTIDE SEQUENCE</scope>
    <source>
        <strain evidence="2">DP3_5B</strain>
    </source>
</reference>
<evidence type="ECO:0000313" key="2">
    <source>
        <dbReference type="EMBL" id="MDB6185553.1"/>
    </source>
</evidence>
<organism evidence="2 3">
    <name type="scientific">Gemella haemolysans</name>
    <dbReference type="NCBI Taxonomy" id="1379"/>
    <lineage>
        <taxon>Bacteria</taxon>
        <taxon>Bacillati</taxon>
        <taxon>Bacillota</taxon>
        <taxon>Bacilli</taxon>
        <taxon>Bacillales</taxon>
        <taxon>Gemellaceae</taxon>
        <taxon>Gemella</taxon>
    </lineage>
</organism>
<dbReference type="Pfam" id="PF15919">
    <property type="entry name" value="HicB_lk_antitox"/>
    <property type="match status" value="1"/>
</dbReference>
<proteinExistence type="predicted"/>
<dbReference type="InterPro" id="IPR031807">
    <property type="entry name" value="HicB-like"/>
</dbReference>
<accession>A0AAW6B318</accession>
<comment type="caution">
    <text evidence="2">The sequence shown here is derived from an EMBL/GenBank/DDBJ whole genome shotgun (WGS) entry which is preliminary data.</text>
</comment>
<dbReference type="AlphaFoldDB" id="A0AAW6B318"/>
<name>A0AAW6B318_9BACL</name>
<dbReference type="EMBL" id="JAQMFS010000027">
    <property type="protein sequence ID" value="MDB6185553.1"/>
    <property type="molecule type" value="Genomic_DNA"/>
</dbReference>
<dbReference type="RefSeq" id="WP_271986977.1">
    <property type="nucleotide sequence ID" value="NZ_JAQMFS010000027.1"/>
</dbReference>